<comment type="caution">
    <text evidence="6">The sequence shown here is derived from an EMBL/GenBank/DDBJ whole genome shotgun (WGS) entry which is preliminary data.</text>
</comment>
<feature type="domain" description="ABC transporter" evidence="5">
    <location>
        <begin position="261"/>
        <end position="506"/>
    </location>
</feature>
<dbReference type="InterPro" id="IPR003439">
    <property type="entry name" value="ABC_transporter-like_ATP-bd"/>
</dbReference>
<dbReference type="CDD" id="cd03215">
    <property type="entry name" value="ABC_Carb_Monos_II"/>
    <property type="match status" value="1"/>
</dbReference>
<keyword evidence="7" id="KW-1185">Reference proteome</keyword>
<dbReference type="SMART" id="SM00382">
    <property type="entry name" value="AAA"/>
    <property type="match status" value="2"/>
</dbReference>
<dbReference type="EMBL" id="CAJB01000160">
    <property type="protein sequence ID" value="CCH78032.1"/>
    <property type="molecule type" value="Genomic_DNA"/>
</dbReference>
<keyword evidence="2" id="KW-0677">Repeat</keyword>
<keyword evidence="6" id="KW-0378">Hydrolase</keyword>
<evidence type="ECO:0000259" key="5">
    <source>
        <dbReference type="PROSITE" id="PS50893"/>
    </source>
</evidence>
<dbReference type="Proteomes" id="UP000035721">
    <property type="component" value="Unassembled WGS sequence"/>
</dbReference>
<dbReference type="InterPro" id="IPR027417">
    <property type="entry name" value="P-loop_NTPase"/>
</dbReference>
<dbReference type="SUPFAM" id="SSF52540">
    <property type="entry name" value="P-loop containing nucleoside triphosphate hydrolases"/>
    <property type="match status" value="2"/>
</dbReference>
<name>A0A077LYP9_9MICO</name>
<dbReference type="PROSITE" id="PS00211">
    <property type="entry name" value="ABC_TRANSPORTER_1"/>
    <property type="match status" value="1"/>
</dbReference>
<dbReference type="OrthoDB" id="39350at2"/>
<dbReference type="GO" id="GO:0016887">
    <property type="term" value="F:ATP hydrolysis activity"/>
    <property type="evidence" value="ECO:0007669"/>
    <property type="project" value="InterPro"/>
</dbReference>
<keyword evidence="4 6" id="KW-0067">ATP-binding</keyword>
<dbReference type="PANTHER" id="PTHR43790:SF9">
    <property type="entry name" value="GALACTOFURANOSE TRANSPORTER ATP-BINDING PROTEIN YTFR"/>
    <property type="match status" value="1"/>
</dbReference>
<organism evidence="6 7">
    <name type="scientific">Nostocoides japonicum T1-X7</name>
    <dbReference type="NCBI Taxonomy" id="1194083"/>
    <lineage>
        <taxon>Bacteria</taxon>
        <taxon>Bacillati</taxon>
        <taxon>Actinomycetota</taxon>
        <taxon>Actinomycetes</taxon>
        <taxon>Micrococcales</taxon>
        <taxon>Intrasporangiaceae</taxon>
        <taxon>Nostocoides</taxon>
    </lineage>
</organism>
<dbReference type="CDD" id="cd03216">
    <property type="entry name" value="ABC_Carb_Monos_I"/>
    <property type="match status" value="1"/>
</dbReference>
<gene>
    <name evidence="6" type="primary">rbsA</name>
    <name evidence="6" type="ORF">BN12_2420015</name>
</gene>
<feature type="domain" description="ABC transporter" evidence="5">
    <location>
        <begin position="13"/>
        <end position="250"/>
    </location>
</feature>
<evidence type="ECO:0000256" key="4">
    <source>
        <dbReference type="ARBA" id="ARBA00022840"/>
    </source>
</evidence>
<evidence type="ECO:0000256" key="1">
    <source>
        <dbReference type="ARBA" id="ARBA00022448"/>
    </source>
</evidence>
<proteinExistence type="predicted"/>
<accession>A0A077LYP9</accession>
<keyword evidence="1" id="KW-0813">Transport</keyword>
<reference evidence="6 7" key="1">
    <citation type="journal article" date="2013" name="ISME J.">
        <title>A metabolic model for members of the genus Tetrasphaera involved in enhanced biological phosphorus removal.</title>
        <authorList>
            <person name="Kristiansen R."/>
            <person name="Nguyen H.T.T."/>
            <person name="Saunders A.M."/>
            <person name="Nielsen J.L."/>
            <person name="Wimmer R."/>
            <person name="Le V.Q."/>
            <person name="McIlroy S.J."/>
            <person name="Petrovski S."/>
            <person name="Seviour R.J."/>
            <person name="Calteau A."/>
            <person name="Nielsen K.L."/>
            <person name="Nielsen P.H."/>
        </authorList>
    </citation>
    <scope>NUCLEOTIDE SEQUENCE [LARGE SCALE GENOMIC DNA]</scope>
    <source>
        <strain evidence="6 7">T1-X7</strain>
    </source>
</reference>
<dbReference type="InterPro" id="IPR050107">
    <property type="entry name" value="ABC_carbohydrate_import_ATPase"/>
</dbReference>
<keyword evidence="3" id="KW-0547">Nucleotide-binding</keyword>
<dbReference type="RefSeq" id="WP_048554962.1">
    <property type="nucleotide sequence ID" value="NZ_HF570958.1"/>
</dbReference>
<evidence type="ECO:0000313" key="7">
    <source>
        <dbReference type="Proteomes" id="UP000035721"/>
    </source>
</evidence>
<dbReference type="Pfam" id="PF00005">
    <property type="entry name" value="ABC_tran"/>
    <property type="match status" value="2"/>
</dbReference>
<dbReference type="STRING" id="1194083.BN12_2420015"/>
<dbReference type="PANTHER" id="PTHR43790">
    <property type="entry name" value="CARBOHYDRATE TRANSPORT ATP-BINDING PROTEIN MG119-RELATED"/>
    <property type="match status" value="1"/>
</dbReference>
<dbReference type="AlphaFoldDB" id="A0A077LYP9"/>
<sequence length="506" mass="54592">MMLTVPTGKGGTTYEAHSIDKAFSVPVLRRVDVVFHPGEIHTLVGENGAGKSTLLKIMSGVYAPDGGRRILDGEELGHLTPAEARRRGIYLVPQEPRLMPDLSVAENLYLGALPRGRFGLTVDWRRARDTTSGLLETVGLSVDPRMLAGRLPLAHQQLLECARALAQGCRVIFFDEPTSPLTAHEADTLFALMRDLRDRGLTLGFISHRFDEVEDLSDRITVLRDGSVVGRHERGTVSRPALIEEMVGRALTLTRRTQRDTSPGEVVLSVEELVSPPEVNGMSIDVRAGEIVGLAGLVGSGRTELAETVFGLRQPTAGRVTVMGRDVTTAGPDRCIADGLVYLAEDRGRNGIFADVDLGTNATSAVIGRLPGRVGLLDTQEEARMAQRMLVRMNVKAATMTQPIASLSGGNQQKVLFARWVLAHPRVAIFDEPTRGVDVGAKEGIYQIIEDLAGEGLATLVISSELEELVRLCDRVYAVYEGRIVGQLRGDAITVDSVGELAVGAA</sequence>
<dbReference type="InterPro" id="IPR003593">
    <property type="entry name" value="AAA+_ATPase"/>
</dbReference>
<dbReference type="InterPro" id="IPR017871">
    <property type="entry name" value="ABC_transporter-like_CS"/>
</dbReference>
<dbReference type="Gene3D" id="3.40.50.300">
    <property type="entry name" value="P-loop containing nucleotide triphosphate hydrolases"/>
    <property type="match status" value="2"/>
</dbReference>
<evidence type="ECO:0000313" key="6">
    <source>
        <dbReference type="EMBL" id="CCH78032.1"/>
    </source>
</evidence>
<dbReference type="EC" id="3.6.3.17" evidence="6"/>
<evidence type="ECO:0000256" key="2">
    <source>
        <dbReference type="ARBA" id="ARBA00022737"/>
    </source>
</evidence>
<evidence type="ECO:0000256" key="3">
    <source>
        <dbReference type="ARBA" id="ARBA00022741"/>
    </source>
</evidence>
<dbReference type="PROSITE" id="PS50893">
    <property type="entry name" value="ABC_TRANSPORTER_2"/>
    <property type="match status" value="2"/>
</dbReference>
<protein>
    <submittedName>
        <fullName evidence="6">Ribose import ATP-binding protein rbsA 2</fullName>
        <ecNumber evidence="6">3.6.3.17</ecNumber>
    </submittedName>
</protein>
<dbReference type="GO" id="GO:0005524">
    <property type="term" value="F:ATP binding"/>
    <property type="evidence" value="ECO:0007669"/>
    <property type="project" value="UniProtKB-KW"/>
</dbReference>